<dbReference type="Gene3D" id="3.30.420.10">
    <property type="entry name" value="Ribonuclease H-like superfamily/Ribonuclease H"/>
    <property type="match status" value="1"/>
</dbReference>
<dbReference type="Gene3D" id="1.10.375.10">
    <property type="entry name" value="Human Immunodeficiency Virus Type 1 Capsid Protein"/>
    <property type="match status" value="1"/>
</dbReference>
<dbReference type="OrthoDB" id="8949317at2759"/>
<feature type="domain" description="Reverse transcriptase" evidence="4">
    <location>
        <begin position="322"/>
        <end position="510"/>
    </location>
</feature>
<proteinExistence type="inferred from homology"/>
<accession>A0A8K1LUH5</accession>
<dbReference type="InterPro" id="IPR043502">
    <property type="entry name" value="DNA/RNA_pol_sf"/>
</dbReference>
<dbReference type="InterPro" id="IPR003036">
    <property type="entry name" value="Gag_P30"/>
</dbReference>
<gene>
    <name evidence="5" type="ORF">HGM15179_000540</name>
</gene>
<dbReference type="GO" id="GO:0004523">
    <property type="term" value="F:RNA-DNA hybrid ribonuclease activity"/>
    <property type="evidence" value="ECO:0007669"/>
    <property type="project" value="UniProtKB-EC"/>
</dbReference>
<dbReference type="PROSITE" id="PS50878">
    <property type="entry name" value="RT_POL"/>
    <property type="match status" value="1"/>
</dbReference>
<dbReference type="InterPro" id="IPR036397">
    <property type="entry name" value="RNaseH_sf"/>
</dbReference>
<feature type="compositionally biased region" description="Polar residues" evidence="3">
    <location>
        <begin position="105"/>
        <end position="125"/>
    </location>
</feature>
<feature type="region of interest" description="Disordered" evidence="3">
    <location>
        <begin position="95"/>
        <end position="127"/>
    </location>
</feature>
<dbReference type="SUPFAM" id="SSF56672">
    <property type="entry name" value="DNA/RNA polymerases"/>
    <property type="match status" value="1"/>
</dbReference>
<feature type="compositionally biased region" description="Basic and acidic residues" evidence="3">
    <location>
        <begin position="95"/>
        <end position="104"/>
    </location>
</feature>
<sequence>MMGDEWGENESEGHNLLPLREVPTAPGVIGFVNVPLNTGDVRAFKKEMGRLLDDPFGVADRLDEFLGSSIYTYEDRMAILRSLFNNEEREMIKQAGIRDWDRRNPQGTPGDQKWPSSSPSWNAQTEDGRRSMVDLRNIIIQGIREAVPRGQNISKAFNECQGKEESPTEWIERLRRSLQIYSGTDPDSPVGEVLLKTQFVAKSWEDIRRKLEKIDGWQDKSLQELLREAQKVYMRREDEKQKVQAKVLVAAVKEVQRQEQASGRDMIIELGISVIVKSSDLVVKMFKLTEKDEVDINPKVWHSKGEVGRLEIDPIHIAIENPEDPIRVKQYPIPLEGRKGLKQADGSYRLVQDLRAVNARTRTRFPVVANPYTLLNRLTPEDVWYSVIDLKDAFWTCPLDEKSRDYFAFQWEDPDTNRKQQLRWTVLPQGFVESPNLFGQALEQLLTQFTPREGTKLLQCVDDLLIAGPTEESVRECTVALLNFTGDKDLKVSKSKLQFMEPETKVRPDLENQKLEGGEKWFVDGSARVVEGKRKSGYAVVDGRTRKVVESSPLRPEWSAQACELYALGRERFDKHEGERAESNLLGAPLFETLNRQRREIRRELPVAGGNQQWGEEEWPAERIIEYYGPATWVNNGSWGYRTPIYLLNRLIRLQAVVEVVSNHTSDALELLAKQHSQMRAFVYQNGLALDYLLAEERGVCGKFNESECIEIDDYEETIKGLAQEIKKVVHVPVQKWNSILQASWWDQLFGQGEW</sequence>
<evidence type="ECO:0000256" key="1">
    <source>
        <dbReference type="ARBA" id="ARBA00010879"/>
    </source>
</evidence>
<dbReference type="CDD" id="cd09850">
    <property type="entry name" value="Ebola-like_HR1-HR2"/>
    <property type="match status" value="1"/>
</dbReference>
<organism evidence="5 6">
    <name type="scientific">Zosterops borbonicus</name>
    <dbReference type="NCBI Taxonomy" id="364589"/>
    <lineage>
        <taxon>Eukaryota</taxon>
        <taxon>Metazoa</taxon>
        <taxon>Chordata</taxon>
        <taxon>Craniata</taxon>
        <taxon>Vertebrata</taxon>
        <taxon>Euteleostomi</taxon>
        <taxon>Archelosauria</taxon>
        <taxon>Archosauria</taxon>
        <taxon>Dinosauria</taxon>
        <taxon>Saurischia</taxon>
        <taxon>Theropoda</taxon>
        <taxon>Coelurosauria</taxon>
        <taxon>Aves</taxon>
        <taxon>Neognathae</taxon>
        <taxon>Neoaves</taxon>
        <taxon>Telluraves</taxon>
        <taxon>Australaves</taxon>
        <taxon>Passeriformes</taxon>
        <taxon>Sylvioidea</taxon>
        <taxon>Zosteropidae</taxon>
        <taxon>Zosterops</taxon>
    </lineage>
</organism>
<dbReference type="GO" id="GO:0019068">
    <property type="term" value="P:virion assembly"/>
    <property type="evidence" value="ECO:0007669"/>
    <property type="project" value="InterPro"/>
</dbReference>
<dbReference type="Proteomes" id="UP000796761">
    <property type="component" value="Unassembled WGS sequence"/>
</dbReference>
<dbReference type="EC" id="3.1.26.4" evidence="2"/>
<dbReference type="GO" id="GO:0003676">
    <property type="term" value="F:nucleic acid binding"/>
    <property type="evidence" value="ECO:0007669"/>
    <property type="project" value="InterPro"/>
</dbReference>
<name>A0A8K1LUH5_9PASS</name>
<dbReference type="AlphaFoldDB" id="A0A8K1LUH5"/>
<evidence type="ECO:0000313" key="6">
    <source>
        <dbReference type="Proteomes" id="UP000796761"/>
    </source>
</evidence>
<evidence type="ECO:0000256" key="2">
    <source>
        <dbReference type="ARBA" id="ARBA00012180"/>
    </source>
</evidence>
<evidence type="ECO:0000259" key="4">
    <source>
        <dbReference type="PROSITE" id="PS50878"/>
    </source>
</evidence>
<protein>
    <recommendedName>
        <fullName evidence="2">ribonuclease H</fullName>
        <ecNumber evidence="2">3.1.26.4</ecNumber>
    </recommendedName>
</protein>
<dbReference type="Pfam" id="PF02093">
    <property type="entry name" value="Gag_p30"/>
    <property type="match status" value="1"/>
</dbReference>
<dbReference type="InterPro" id="IPR000477">
    <property type="entry name" value="RT_dom"/>
</dbReference>
<dbReference type="InterPro" id="IPR050462">
    <property type="entry name" value="Retroviral_Gag-Pol_poly"/>
</dbReference>
<keyword evidence="6" id="KW-1185">Reference proteome</keyword>
<dbReference type="Gene3D" id="3.10.10.10">
    <property type="entry name" value="HIV Type 1 Reverse Transcriptase, subunit A, domain 1"/>
    <property type="match status" value="1"/>
</dbReference>
<dbReference type="SUPFAM" id="SSF58069">
    <property type="entry name" value="Virus ectodomain"/>
    <property type="match status" value="1"/>
</dbReference>
<dbReference type="SUPFAM" id="SSF47943">
    <property type="entry name" value="Retrovirus capsid protein, N-terminal core domain"/>
    <property type="match status" value="1"/>
</dbReference>
<dbReference type="Gene3D" id="3.30.70.270">
    <property type="match status" value="1"/>
</dbReference>
<dbReference type="Gene3D" id="1.10.287.210">
    <property type="match status" value="1"/>
</dbReference>
<dbReference type="Pfam" id="PF00078">
    <property type="entry name" value="RVT_1"/>
    <property type="match status" value="1"/>
</dbReference>
<comment type="similarity">
    <text evidence="1">Belongs to the beta type-B retroviral polymerase family. HERV class-II K(HML-2) pol subfamily.</text>
</comment>
<dbReference type="EMBL" id="SWJQ01000010">
    <property type="protein sequence ID" value="TRZ26552.1"/>
    <property type="molecule type" value="Genomic_DNA"/>
</dbReference>
<evidence type="ECO:0000313" key="5">
    <source>
        <dbReference type="EMBL" id="TRZ26552.1"/>
    </source>
</evidence>
<dbReference type="PANTHER" id="PTHR33166">
    <property type="entry name" value="GAG_P30 DOMAIN-CONTAINING PROTEIN"/>
    <property type="match status" value="1"/>
</dbReference>
<reference evidence="5" key="1">
    <citation type="submission" date="2019-04" db="EMBL/GenBank/DDBJ databases">
        <title>Genome assembly of Zosterops borbonicus 15179.</title>
        <authorList>
            <person name="Leroy T."/>
            <person name="Anselmetti Y."/>
            <person name="Tilak M.-K."/>
            <person name="Nabholz B."/>
        </authorList>
    </citation>
    <scope>NUCLEOTIDE SEQUENCE</scope>
    <source>
        <strain evidence="5">HGM_15179</strain>
        <tissue evidence="5">Muscle</tissue>
    </source>
</reference>
<dbReference type="InterPro" id="IPR008919">
    <property type="entry name" value="Retrov_capsid_N"/>
</dbReference>
<evidence type="ECO:0000256" key="3">
    <source>
        <dbReference type="SAM" id="MobiDB-lite"/>
    </source>
</evidence>
<dbReference type="GO" id="GO:0006259">
    <property type="term" value="P:DNA metabolic process"/>
    <property type="evidence" value="ECO:0007669"/>
    <property type="project" value="UniProtKB-ARBA"/>
</dbReference>
<dbReference type="InterPro" id="IPR043128">
    <property type="entry name" value="Rev_trsase/Diguanyl_cyclase"/>
</dbReference>
<comment type="caution">
    <text evidence="5">The sequence shown here is derived from an EMBL/GenBank/DDBJ whole genome shotgun (WGS) entry which is preliminary data.</text>
</comment>